<protein>
    <recommendedName>
        <fullName evidence="3">Ribbon-helix-helix protein CopG domain-containing protein</fullName>
    </recommendedName>
</protein>
<organism evidence="1 2">
    <name type="scientific">Clostridium disporicum</name>
    <dbReference type="NCBI Taxonomy" id="84024"/>
    <lineage>
        <taxon>Bacteria</taxon>
        <taxon>Bacillati</taxon>
        <taxon>Bacillota</taxon>
        <taxon>Clostridia</taxon>
        <taxon>Eubacteriales</taxon>
        <taxon>Clostridiaceae</taxon>
        <taxon>Clostridium</taxon>
    </lineage>
</organism>
<proteinExistence type="predicted"/>
<dbReference type="Proteomes" id="UP000095558">
    <property type="component" value="Unassembled WGS sequence"/>
</dbReference>
<dbReference type="RefSeq" id="WP_055276915.1">
    <property type="nucleotide sequence ID" value="NZ_CYYT01000020.1"/>
</dbReference>
<dbReference type="AlphaFoldDB" id="A0A174EPQ2"/>
<gene>
    <name evidence="1" type="ORF">ERS852470_02225</name>
</gene>
<name>A0A174EPQ2_9CLOT</name>
<reference evidence="1 2" key="1">
    <citation type="submission" date="2015-09" db="EMBL/GenBank/DDBJ databases">
        <authorList>
            <consortium name="Pathogen Informatics"/>
        </authorList>
    </citation>
    <scope>NUCLEOTIDE SEQUENCE [LARGE SCALE GENOMIC DNA]</scope>
    <source>
        <strain evidence="1 2">2789STDY5834855</strain>
    </source>
</reference>
<evidence type="ECO:0000313" key="2">
    <source>
        <dbReference type="Proteomes" id="UP000095558"/>
    </source>
</evidence>
<sequence>MEIKIRGISKATISKIDEKAKELGYKSRNEFLKTYLERQFLYLDKLVEYEGKYEILLDKVLKVLDYNTLALNKFCEENLIDVEEIVKEDRFKEEK</sequence>
<evidence type="ECO:0000313" key="1">
    <source>
        <dbReference type="EMBL" id="CUO39794.1"/>
    </source>
</evidence>
<evidence type="ECO:0008006" key="3">
    <source>
        <dbReference type="Google" id="ProtNLM"/>
    </source>
</evidence>
<dbReference type="OrthoDB" id="3215765at2"/>
<dbReference type="EMBL" id="CYZV01000023">
    <property type="protein sequence ID" value="CUO39794.1"/>
    <property type="molecule type" value="Genomic_DNA"/>
</dbReference>
<accession>A0A174EPQ2</accession>